<feature type="transmembrane region" description="Helical" evidence="3">
    <location>
        <begin position="150"/>
        <end position="170"/>
    </location>
</feature>
<keyword evidence="3" id="KW-0812">Transmembrane</keyword>
<feature type="transmembrane region" description="Helical" evidence="3">
    <location>
        <begin position="44"/>
        <end position="69"/>
    </location>
</feature>
<feature type="transmembrane region" description="Helical" evidence="3">
    <location>
        <begin position="360"/>
        <end position="376"/>
    </location>
</feature>
<protein>
    <submittedName>
        <fullName evidence="5">Glycosyltransferase involved in cell wall bisynthesis</fullName>
    </submittedName>
</protein>
<evidence type="ECO:0000313" key="6">
    <source>
        <dbReference type="Proteomes" id="UP000199051"/>
    </source>
</evidence>
<feature type="transmembrane region" description="Helical" evidence="3">
    <location>
        <begin position="431"/>
        <end position="448"/>
    </location>
</feature>
<dbReference type="STRING" id="155974.SAMN04487818_104391"/>
<keyword evidence="1" id="KW-0328">Glycosyltransferase</keyword>
<dbReference type="RefSeq" id="WP_218150641.1">
    <property type="nucleotide sequence ID" value="NZ_FOGI01000004.1"/>
</dbReference>
<accession>A0A1H9QQG8</accession>
<evidence type="ECO:0000256" key="2">
    <source>
        <dbReference type="ARBA" id="ARBA00022679"/>
    </source>
</evidence>
<feature type="transmembrane region" description="Helical" evidence="3">
    <location>
        <begin position="252"/>
        <end position="276"/>
    </location>
</feature>
<dbReference type="AlphaFoldDB" id="A0A1H9QQG8"/>
<dbReference type="PANTHER" id="PTHR45947">
    <property type="entry name" value="SULFOQUINOVOSYL TRANSFERASE SQD2"/>
    <property type="match status" value="1"/>
</dbReference>
<keyword evidence="6" id="KW-1185">Reference proteome</keyword>
<evidence type="ECO:0000259" key="4">
    <source>
        <dbReference type="Pfam" id="PF13439"/>
    </source>
</evidence>
<name>A0A1H9QQG8_9PSEU</name>
<keyword evidence="3" id="KW-1133">Transmembrane helix</keyword>
<feature type="transmembrane region" description="Helical" evidence="3">
    <location>
        <begin position="90"/>
        <end position="112"/>
    </location>
</feature>
<sequence>MTQAADEPALARAGLLVAGATVVVSLVSYAYGIVLAHGLPSAEYAVFASGQTLLLLAGTAASAAVPWALARAVKAHPAGTPQRRAAMAHALAVGVLGSVPAALVVAAVTAVYAPFPAVAAVAAAVVAIVLSGCAVGWLQGEQRFARLAALRVAEVVTRVGAGAAAIALGFGAAGALGAFVVGSVVLSVGGLVARAGGARAWADLSWRRGVVRDRAQWAETAGLSAVQALLGVVTAADIALAPVVAGTGPDTAAYQLAAALGRVPLFVAAALAVVAFPRLPNRAVTKEAVTKEMVSTYGWLALPATAVLVTAPPQVVSWLVPAHLAGATSLLPLTAVTGLGLGLMTLAATVLQAQGAYRKTVAALAVAAVLMAAGTAVGWHSWGIATGVCLAALVAAGVLITAARLPLPWASLVVALVAGVVLWQAARWAPAWMVATVLVGVVVLRGVRKPRQASAGPRLRVLHLGFEDPALPGSGGGAVRTHEMNRRLARNHDITVLTTRWPGCVDRVQDGVRYEHVGIGSGRTHLGRIAGYAVALPFVSRRHAADLVVEDFFAPVSSIGAPLWTGRPTLGVVQWLNAGEKSRQYRLPFFLVERAGVRTHRRLVAVSEGIARRLRAMNASAEVEVVANGVDAAAFEVTAPRGDDVVFVGRLEIAQKGLDLLLAAFAGQADRLPGDLVLAGTGPDERRLRAAAAEHGIERRVRFAGWVSGAAKYRLYAGARVVAVPSRFETFGMVALEAAACGSPVVAFDIDCLREVVPESAGVLVPAFDTAAYGRALADLATDQARVERLGSGGRHLARAYSWDRLAMDQDRVYRAAVRDWQER</sequence>
<feature type="transmembrane region" description="Helical" evidence="3">
    <location>
        <begin position="407"/>
        <end position="425"/>
    </location>
</feature>
<proteinExistence type="predicted"/>
<dbReference type="PANTHER" id="PTHR45947:SF3">
    <property type="entry name" value="SULFOQUINOVOSYL TRANSFERASE SQD2"/>
    <property type="match status" value="1"/>
</dbReference>
<dbReference type="Pfam" id="PF13439">
    <property type="entry name" value="Glyco_transf_4"/>
    <property type="match status" value="1"/>
</dbReference>
<dbReference type="GO" id="GO:0016757">
    <property type="term" value="F:glycosyltransferase activity"/>
    <property type="evidence" value="ECO:0007669"/>
    <property type="project" value="UniProtKB-KW"/>
</dbReference>
<feature type="transmembrane region" description="Helical" evidence="3">
    <location>
        <begin position="118"/>
        <end position="138"/>
    </location>
</feature>
<organism evidence="5 6">
    <name type="scientific">Actinokineospora terrae</name>
    <dbReference type="NCBI Taxonomy" id="155974"/>
    <lineage>
        <taxon>Bacteria</taxon>
        <taxon>Bacillati</taxon>
        <taxon>Actinomycetota</taxon>
        <taxon>Actinomycetes</taxon>
        <taxon>Pseudonocardiales</taxon>
        <taxon>Pseudonocardiaceae</taxon>
        <taxon>Actinokineospora</taxon>
    </lineage>
</organism>
<dbReference type="InterPro" id="IPR050194">
    <property type="entry name" value="Glycosyltransferase_grp1"/>
</dbReference>
<feature type="transmembrane region" description="Helical" evidence="3">
    <location>
        <begin position="297"/>
        <end position="320"/>
    </location>
</feature>
<feature type="transmembrane region" description="Helical" evidence="3">
    <location>
        <begin position="326"/>
        <end position="348"/>
    </location>
</feature>
<evidence type="ECO:0000256" key="3">
    <source>
        <dbReference type="SAM" id="Phobius"/>
    </source>
</evidence>
<reference evidence="6" key="1">
    <citation type="submission" date="2016-10" db="EMBL/GenBank/DDBJ databases">
        <authorList>
            <person name="Varghese N."/>
            <person name="Submissions S."/>
        </authorList>
    </citation>
    <scope>NUCLEOTIDE SEQUENCE [LARGE SCALE GENOMIC DNA]</scope>
    <source>
        <strain evidence="6">DSM 44260</strain>
    </source>
</reference>
<feature type="domain" description="Glycosyltransferase subfamily 4-like N-terminal" evidence="4">
    <location>
        <begin position="475"/>
        <end position="632"/>
    </location>
</feature>
<dbReference type="CDD" id="cd03801">
    <property type="entry name" value="GT4_PimA-like"/>
    <property type="match status" value="1"/>
</dbReference>
<gene>
    <name evidence="5" type="ORF">SAMN04487818_104391</name>
</gene>
<dbReference type="EMBL" id="FOGI01000004">
    <property type="protein sequence ID" value="SER62657.1"/>
    <property type="molecule type" value="Genomic_DNA"/>
</dbReference>
<dbReference type="Pfam" id="PF13692">
    <property type="entry name" value="Glyco_trans_1_4"/>
    <property type="match status" value="1"/>
</dbReference>
<dbReference type="SUPFAM" id="SSF53756">
    <property type="entry name" value="UDP-Glycosyltransferase/glycogen phosphorylase"/>
    <property type="match status" value="1"/>
</dbReference>
<evidence type="ECO:0000313" key="5">
    <source>
        <dbReference type="EMBL" id="SER62657.1"/>
    </source>
</evidence>
<evidence type="ECO:0000256" key="1">
    <source>
        <dbReference type="ARBA" id="ARBA00022676"/>
    </source>
</evidence>
<feature type="transmembrane region" description="Helical" evidence="3">
    <location>
        <begin position="12"/>
        <end position="32"/>
    </location>
</feature>
<dbReference type="GO" id="GO:1901137">
    <property type="term" value="P:carbohydrate derivative biosynthetic process"/>
    <property type="evidence" value="ECO:0007669"/>
    <property type="project" value="UniProtKB-ARBA"/>
</dbReference>
<dbReference type="InterPro" id="IPR028098">
    <property type="entry name" value="Glyco_trans_4-like_N"/>
</dbReference>
<keyword evidence="3" id="KW-0472">Membrane</keyword>
<keyword evidence="2 5" id="KW-0808">Transferase</keyword>
<dbReference type="Proteomes" id="UP000199051">
    <property type="component" value="Unassembled WGS sequence"/>
</dbReference>
<dbReference type="Gene3D" id="3.40.50.2000">
    <property type="entry name" value="Glycogen Phosphorylase B"/>
    <property type="match status" value="2"/>
</dbReference>